<dbReference type="RefSeq" id="XP_003840708.1">
    <property type="nucleotide sequence ID" value="XM_003840660.1"/>
</dbReference>
<dbReference type="PANTHER" id="PTHR16140">
    <property type="entry name" value="NON-STRUCTURAL MAINTENANCE OF CHROMOSOMES ELEMENT 4"/>
    <property type="match status" value="1"/>
</dbReference>
<dbReference type="GeneID" id="13281058"/>
<dbReference type="OrthoDB" id="361242at2759"/>
<dbReference type="VEuPathDB" id="FungiDB:LEMA_P103600.1"/>
<dbReference type="eggNOG" id="KOG2866">
    <property type="taxonomic scope" value="Eukaryota"/>
</dbReference>
<evidence type="ECO:0000256" key="5">
    <source>
        <dbReference type="ARBA" id="ARBA00023204"/>
    </source>
</evidence>
<name>E5A0T3_LEPMJ</name>
<evidence type="ECO:0000313" key="12">
    <source>
        <dbReference type="Proteomes" id="UP000002668"/>
    </source>
</evidence>
<comment type="subunit">
    <text evidence="7">Component of the SMC5-SMC6 complex.</text>
</comment>
<keyword evidence="5 7" id="KW-0234">DNA repair</keyword>
<proteinExistence type="inferred from homology"/>
<gene>
    <name evidence="11" type="ORF">LEMA_P103600.1</name>
</gene>
<dbReference type="GO" id="GO:0006281">
    <property type="term" value="P:DNA repair"/>
    <property type="evidence" value="ECO:0007669"/>
    <property type="project" value="UniProtKB-UniRule"/>
</dbReference>
<feature type="compositionally biased region" description="Basic and acidic residues" evidence="8">
    <location>
        <begin position="100"/>
        <end position="124"/>
    </location>
</feature>
<keyword evidence="4 7" id="KW-0233">DNA recombination</keyword>
<evidence type="ECO:0000256" key="6">
    <source>
        <dbReference type="ARBA" id="ARBA00023242"/>
    </source>
</evidence>
<evidence type="ECO:0000259" key="10">
    <source>
        <dbReference type="Pfam" id="PF15412"/>
    </source>
</evidence>
<feature type="domain" description="Non-structural maintenance of chromosome element 4 C-terminal" evidence="9">
    <location>
        <begin position="408"/>
        <end position="495"/>
    </location>
</feature>
<comment type="similarity">
    <text evidence="2 7">Belongs to the NSE4 family.</text>
</comment>
<feature type="compositionally biased region" description="Polar residues" evidence="8">
    <location>
        <begin position="1"/>
        <end position="21"/>
    </location>
</feature>
<evidence type="ECO:0000256" key="1">
    <source>
        <dbReference type="ARBA" id="ARBA00004123"/>
    </source>
</evidence>
<dbReference type="AlphaFoldDB" id="E5A0T3"/>
<evidence type="ECO:0000259" key="9">
    <source>
        <dbReference type="Pfam" id="PF08743"/>
    </source>
</evidence>
<dbReference type="GO" id="GO:0006310">
    <property type="term" value="P:DNA recombination"/>
    <property type="evidence" value="ECO:0007669"/>
    <property type="project" value="UniProtKB-UniRule"/>
</dbReference>
<evidence type="ECO:0000256" key="4">
    <source>
        <dbReference type="ARBA" id="ARBA00023172"/>
    </source>
</evidence>
<evidence type="ECO:0000256" key="7">
    <source>
        <dbReference type="RuleBase" id="RU365071"/>
    </source>
</evidence>
<dbReference type="InterPro" id="IPR014854">
    <property type="entry name" value="Nse4_C"/>
</dbReference>
<evidence type="ECO:0000256" key="2">
    <source>
        <dbReference type="ARBA" id="ARBA00008997"/>
    </source>
</evidence>
<dbReference type="Pfam" id="PF15412">
    <property type="entry name" value="Nse4-Nse3_bdg"/>
    <property type="match status" value="1"/>
</dbReference>
<feature type="region of interest" description="Disordered" evidence="8">
    <location>
        <begin position="315"/>
        <end position="349"/>
    </location>
</feature>
<accession>E5A0T3</accession>
<dbReference type="Pfam" id="PF08743">
    <property type="entry name" value="Nse4_C"/>
    <property type="match status" value="1"/>
</dbReference>
<keyword evidence="6 7" id="KW-0539">Nucleus</keyword>
<dbReference type="InParanoid" id="E5A0T3"/>
<feature type="region of interest" description="Disordered" evidence="8">
    <location>
        <begin position="1"/>
        <end position="160"/>
    </location>
</feature>
<sequence>MARLNTHLSATPQQTRSSTVDSLYRDASVAPQHGNTRTSSYSVLSPTRSQTSDKENDMPASREATPRMSKGRPLRGASARMPTPDSGSITGASGAKRRRTGDYRMREPEVYQDEPYDHDSGWEAREEDGEEEDAEASQAQPGPEEEGHLRFYNPNQDPEQRRRLRATMRDHQRMVEDNRDEIVKPNGMLLEALKKQNNLFGKVRQTADAALDSRFLINASELAGKKLNNSMQGNAGVGIDLDQFVSKCIYFIKSGGHVAGEEDAPTIPVGDDEEDEDPDGLDWALLGRQACFPCNRRPPTTSFLLGPLSVQKRVSTTQRKARSQRQPVGPATRPQEIQEGDIQKSENSNLSNLVKGIRGRLQDHLERGMTGVEEELEPIAEDDLTEVHQAAAFRRFRIAQAPSGEAAVNLLDFTINPHDFGQTVENLFYVSFLVREGNARIAKDEHGLPLLLPAQPLGVSDQREKNVQKHQAVFSIDYPTWQMFIEAFDIHEPIIPHREQEHQTVGSSGWYTG</sequence>
<dbReference type="PANTHER" id="PTHR16140:SF0">
    <property type="entry name" value="NON-STRUCTURAL MAINTENANCE OF CHROMOSOMES ELEMENT 4"/>
    <property type="match status" value="1"/>
</dbReference>
<feature type="domain" description="Nse4/EID protein Nse3/MAGE-binding" evidence="10">
    <location>
        <begin position="212"/>
        <end position="276"/>
    </location>
</feature>
<dbReference type="Proteomes" id="UP000002668">
    <property type="component" value="Genome"/>
</dbReference>
<protein>
    <recommendedName>
        <fullName evidence="7">Non-structural maintenance of chromosomes element 4</fullName>
    </recommendedName>
</protein>
<comment type="subcellular location">
    <subcellularLocation>
        <location evidence="1 7">Nucleus</location>
    </subcellularLocation>
</comment>
<feature type="compositionally biased region" description="Polar residues" evidence="8">
    <location>
        <begin position="33"/>
        <end position="50"/>
    </location>
</feature>
<keyword evidence="3 7" id="KW-0227">DNA damage</keyword>
<feature type="compositionally biased region" description="Acidic residues" evidence="8">
    <location>
        <begin position="125"/>
        <end position="135"/>
    </location>
</feature>
<dbReference type="GO" id="GO:0030915">
    <property type="term" value="C:Smc5-Smc6 complex"/>
    <property type="evidence" value="ECO:0007669"/>
    <property type="project" value="UniProtKB-UniRule"/>
</dbReference>
<evidence type="ECO:0000313" key="11">
    <source>
        <dbReference type="EMBL" id="CBX97229.1"/>
    </source>
</evidence>
<dbReference type="EMBL" id="FP929131">
    <property type="protein sequence ID" value="CBX97229.1"/>
    <property type="molecule type" value="Genomic_DNA"/>
</dbReference>
<comment type="function">
    <text evidence="7">Component of the SMC5-SMC6 complex, that promotes sister chromatid alignment after DNA damage and facilitates double-stranded DNA breaks (DSBs) repair via homologous recombination between sister chromatids.</text>
</comment>
<evidence type="ECO:0000256" key="3">
    <source>
        <dbReference type="ARBA" id="ARBA00022763"/>
    </source>
</evidence>
<organism evidence="12">
    <name type="scientific">Leptosphaeria maculans (strain JN3 / isolate v23.1.3 / race Av1-4-5-6-7-8)</name>
    <name type="common">Blackleg fungus</name>
    <name type="synonym">Phoma lingam</name>
    <dbReference type="NCBI Taxonomy" id="985895"/>
    <lineage>
        <taxon>Eukaryota</taxon>
        <taxon>Fungi</taxon>
        <taxon>Dikarya</taxon>
        <taxon>Ascomycota</taxon>
        <taxon>Pezizomycotina</taxon>
        <taxon>Dothideomycetes</taxon>
        <taxon>Pleosporomycetidae</taxon>
        <taxon>Pleosporales</taxon>
        <taxon>Pleosporineae</taxon>
        <taxon>Leptosphaeriaceae</taxon>
        <taxon>Plenodomus</taxon>
        <taxon>Plenodomus lingam/Leptosphaeria maculans species complex</taxon>
    </lineage>
</organism>
<dbReference type="InterPro" id="IPR029225">
    <property type="entry name" value="Nse4_Nse3-bd"/>
</dbReference>
<reference evidence="12" key="1">
    <citation type="journal article" date="2011" name="Nat. Commun.">
        <title>Effector diversification within compartments of the Leptosphaeria maculans genome affected by Repeat-Induced Point mutations.</title>
        <authorList>
            <person name="Rouxel T."/>
            <person name="Grandaubert J."/>
            <person name="Hane J.K."/>
            <person name="Hoede C."/>
            <person name="van de Wouw A.P."/>
            <person name="Couloux A."/>
            <person name="Dominguez V."/>
            <person name="Anthouard V."/>
            <person name="Bally P."/>
            <person name="Bourras S."/>
            <person name="Cozijnsen A.J."/>
            <person name="Ciuffetti L.M."/>
            <person name="Degrave A."/>
            <person name="Dilmaghani A."/>
            <person name="Duret L."/>
            <person name="Fudal I."/>
            <person name="Goodwin S.B."/>
            <person name="Gout L."/>
            <person name="Glaser N."/>
            <person name="Linglin J."/>
            <person name="Kema G.H.J."/>
            <person name="Lapalu N."/>
            <person name="Lawrence C.B."/>
            <person name="May K."/>
            <person name="Meyer M."/>
            <person name="Ollivier B."/>
            <person name="Poulain J."/>
            <person name="Schoch C.L."/>
            <person name="Simon A."/>
            <person name="Spatafora J.W."/>
            <person name="Stachowiak A."/>
            <person name="Turgeon B.G."/>
            <person name="Tyler B.M."/>
            <person name="Vincent D."/>
            <person name="Weissenbach J."/>
            <person name="Amselem J."/>
            <person name="Quesneville H."/>
            <person name="Oliver R.P."/>
            <person name="Wincker P."/>
            <person name="Balesdent M.-H."/>
            <person name="Howlett B.J."/>
        </authorList>
    </citation>
    <scope>NUCLEOTIDE SEQUENCE [LARGE SCALE GENOMIC DNA]</scope>
    <source>
        <strain evidence="12">JN3 / isolate v23.1.3 / race Av1-4-5-6-7-8</strain>
    </source>
</reference>
<dbReference type="OMA" id="VWEDIVA"/>
<keyword evidence="12" id="KW-1185">Reference proteome</keyword>
<evidence type="ECO:0000256" key="8">
    <source>
        <dbReference type="SAM" id="MobiDB-lite"/>
    </source>
</evidence>
<dbReference type="InterPro" id="IPR027786">
    <property type="entry name" value="Nse4/EID"/>
</dbReference>
<dbReference type="GO" id="GO:0005634">
    <property type="term" value="C:nucleus"/>
    <property type="evidence" value="ECO:0007669"/>
    <property type="project" value="UniProtKB-SubCell"/>
</dbReference>
<dbReference type="HOGENOM" id="CLU_041037_4_0_1"/>
<dbReference type="STRING" id="985895.E5A0T3"/>